<feature type="domain" description="VWFA" evidence="8">
    <location>
        <begin position="69"/>
        <end position="230"/>
    </location>
</feature>
<dbReference type="InterPro" id="IPR050525">
    <property type="entry name" value="ECM_Assembly_Org"/>
</dbReference>
<dbReference type="GO" id="GO:0007155">
    <property type="term" value="P:cell adhesion"/>
    <property type="evidence" value="ECO:0007669"/>
    <property type="project" value="UniProtKB-KW"/>
</dbReference>
<keyword evidence="6" id="KW-0130">Cell adhesion</keyword>
<dbReference type="Ensembl" id="ENSNMLT00000020934.1">
    <property type="protein sequence ID" value="ENSNMLP00000018612.1"/>
    <property type="gene ID" value="ENSNMLG00000012251.1"/>
</dbReference>
<dbReference type="InterPro" id="IPR036465">
    <property type="entry name" value="vWFA_dom_sf"/>
</dbReference>
<keyword evidence="2" id="KW-0964">Secreted</keyword>
<dbReference type="Proteomes" id="UP000694523">
    <property type="component" value="Unplaced"/>
</dbReference>
<dbReference type="GO" id="GO:0005581">
    <property type="term" value="C:collagen trimer"/>
    <property type="evidence" value="ECO:0007669"/>
    <property type="project" value="UniProtKB-KW"/>
</dbReference>
<evidence type="ECO:0000256" key="4">
    <source>
        <dbReference type="ARBA" id="ARBA00022729"/>
    </source>
</evidence>
<evidence type="ECO:0000259" key="8">
    <source>
        <dbReference type="PROSITE" id="PS50234"/>
    </source>
</evidence>
<feature type="domain" description="VWFA" evidence="8">
    <location>
        <begin position="249"/>
        <end position="414"/>
    </location>
</feature>
<dbReference type="PANTHER" id="PTHR24020">
    <property type="entry name" value="COLLAGEN ALPHA"/>
    <property type="match status" value="1"/>
</dbReference>
<dbReference type="SUPFAM" id="SSF53300">
    <property type="entry name" value="vWA-like"/>
    <property type="match status" value="2"/>
</dbReference>
<comment type="subcellular location">
    <subcellularLocation>
        <location evidence="1">Secreted</location>
        <location evidence="1">Extracellular space</location>
        <location evidence="1">Extracellular matrix</location>
    </subcellularLocation>
</comment>
<evidence type="ECO:0000256" key="6">
    <source>
        <dbReference type="ARBA" id="ARBA00022889"/>
    </source>
</evidence>
<accession>A0A8C6T9S4</accession>
<evidence type="ECO:0000256" key="1">
    <source>
        <dbReference type="ARBA" id="ARBA00004498"/>
    </source>
</evidence>
<dbReference type="InterPro" id="IPR002035">
    <property type="entry name" value="VWF_A"/>
</dbReference>
<keyword evidence="4" id="KW-0732">Signal</keyword>
<evidence type="ECO:0000256" key="3">
    <source>
        <dbReference type="ARBA" id="ARBA00022530"/>
    </source>
</evidence>
<keyword evidence="5" id="KW-0677">Repeat</keyword>
<evidence type="ECO:0000313" key="10">
    <source>
        <dbReference type="Proteomes" id="UP000694523"/>
    </source>
</evidence>
<dbReference type="PRINTS" id="PR00453">
    <property type="entry name" value="VWFADOMAIN"/>
</dbReference>
<dbReference type="PANTHER" id="PTHR24020:SF13">
    <property type="entry name" value="COLLAGEN ALPHA-3(VI) CHAIN"/>
    <property type="match status" value="1"/>
</dbReference>
<dbReference type="Pfam" id="PF00092">
    <property type="entry name" value="VWA"/>
    <property type="match status" value="2"/>
</dbReference>
<dbReference type="FunFam" id="3.40.50.410:FF:000003">
    <property type="entry name" value="Collagen type VI alpha 3 chain"/>
    <property type="match status" value="2"/>
</dbReference>
<protein>
    <recommendedName>
        <fullName evidence="8">VWFA domain-containing protein</fullName>
    </recommendedName>
</protein>
<reference evidence="9" key="1">
    <citation type="submission" date="2025-08" db="UniProtKB">
        <authorList>
            <consortium name="Ensembl"/>
        </authorList>
    </citation>
    <scope>IDENTIFICATION</scope>
</reference>
<keyword evidence="3" id="KW-0272">Extracellular matrix</keyword>
<keyword evidence="10" id="KW-1185">Reference proteome</keyword>
<organism evidence="9 10">
    <name type="scientific">Neogobius melanostomus</name>
    <name type="common">round goby</name>
    <dbReference type="NCBI Taxonomy" id="47308"/>
    <lineage>
        <taxon>Eukaryota</taxon>
        <taxon>Metazoa</taxon>
        <taxon>Chordata</taxon>
        <taxon>Craniata</taxon>
        <taxon>Vertebrata</taxon>
        <taxon>Euteleostomi</taxon>
        <taxon>Actinopterygii</taxon>
        <taxon>Neopterygii</taxon>
        <taxon>Teleostei</taxon>
        <taxon>Neoteleostei</taxon>
        <taxon>Acanthomorphata</taxon>
        <taxon>Gobiaria</taxon>
        <taxon>Gobiiformes</taxon>
        <taxon>Gobioidei</taxon>
        <taxon>Gobiidae</taxon>
        <taxon>Benthophilinae</taxon>
        <taxon>Neogobiini</taxon>
        <taxon>Neogobius</taxon>
    </lineage>
</organism>
<evidence type="ECO:0000256" key="7">
    <source>
        <dbReference type="ARBA" id="ARBA00023119"/>
    </source>
</evidence>
<dbReference type="SMART" id="SM00327">
    <property type="entry name" value="VWA"/>
    <property type="match status" value="2"/>
</dbReference>
<evidence type="ECO:0000313" key="9">
    <source>
        <dbReference type="Ensembl" id="ENSNMLP00000018612.1"/>
    </source>
</evidence>
<keyword evidence="7" id="KW-0176">Collagen</keyword>
<proteinExistence type="predicted"/>
<dbReference type="Gene3D" id="3.40.50.410">
    <property type="entry name" value="von Willebrand factor, type A domain"/>
    <property type="match status" value="2"/>
</dbReference>
<sequence length="438" mass="48372">MKNAQQEELGLIASYSNFLYKFPVFGELLSIQQEIATFIQEKVYSFTTTGKKSDRNEVANFELESAQRDIVFLLDGSDETQGIFPTMQGFVQRVVETLNIGENTDRVSVVQYSDEPETEIHLNNYFTKQDVLDTVRNMLHMGGTSRNTGAALEYVQTDQAVPQYLYIFSGGRSGDDVRGAAQSLRDNGVKTVSIGTNNADTLEMQTVAFTPAHFIALPNWNNLQNLDQQIEAALSGTPESTEFPSVTADIVFLLDGSKDMLPIVATFEIDQEKDRVAVVQYSNSAEQSFSLNTYAAKEDVLRHIAALKPKGGRPQYIGKALQHVIDKVFVSNAGSRRKEGAKQIIIILAGGRSRDSPRGPASALKTAGVEMFAVGSKSSNSIEMQMISSKSNYTYSVPDFVDLSLIHQSLISHLDQFVEEEQEIVPGIKILNHMCVIV</sequence>
<evidence type="ECO:0000256" key="5">
    <source>
        <dbReference type="ARBA" id="ARBA00022737"/>
    </source>
</evidence>
<reference evidence="9" key="2">
    <citation type="submission" date="2025-09" db="UniProtKB">
        <authorList>
            <consortium name="Ensembl"/>
        </authorList>
    </citation>
    <scope>IDENTIFICATION</scope>
</reference>
<dbReference type="GO" id="GO:0005615">
    <property type="term" value="C:extracellular space"/>
    <property type="evidence" value="ECO:0007669"/>
    <property type="project" value="TreeGrafter"/>
</dbReference>
<dbReference type="PROSITE" id="PS50234">
    <property type="entry name" value="VWFA"/>
    <property type="match status" value="2"/>
</dbReference>
<name>A0A8C6T9S4_9GOBI</name>
<evidence type="ECO:0000256" key="2">
    <source>
        <dbReference type="ARBA" id="ARBA00022525"/>
    </source>
</evidence>
<dbReference type="AlphaFoldDB" id="A0A8C6T9S4"/>